<evidence type="ECO:0000313" key="2">
    <source>
        <dbReference type="EMBL" id="KAH3695131.1"/>
    </source>
</evidence>
<dbReference type="Proteomes" id="UP000828390">
    <property type="component" value="Unassembled WGS sequence"/>
</dbReference>
<evidence type="ECO:0000256" key="1">
    <source>
        <dbReference type="SAM" id="MobiDB-lite"/>
    </source>
</evidence>
<reference evidence="2" key="2">
    <citation type="submission" date="2020-11" db="EMBL/GenBank/DDBJ databases">
        <authorList>
            <person name="McCartney M.A."/>
            <person name="Auch B."/>
            <person name="Kono T."/>
            <person name="Mallez S."/>
            <person name="Becker A."/>
            <person name="Gohl D.M."/>
            <person name="Silverstein K.A.T."/>
            <person name="Koren S."/>
            <person name="Bechman K.B."/>
            <person name="Herman A."/>
            <person name="Abrahante J.E."/>
            <person name="Garbe J."/>
        </authorList>
    </citation>
    <scope>NUCLEOTIDE SEQUENCE</scope>
    <source>
        <strain evidence="2">Duluth1</strain>
        <tissue evidence="2">Whole animal</tissue>
    </source>
</reference>
<sequence length="53" mass="6193">MAPDGRKDGRMERRKDGRTDGQRQNNIPPPMAGDKKQEHNDGDYRTYFWTGLK</sequence>
<dbReference type="EMBL" id="JAIWYP010000016">
    <property type="protein sequence ID" value="KAH3695131.1"/>
    <property type="molecule type" value="Genomic_DNA"/>
</dbReference>
<feature type="region of interest" description="Disordered" evidence="1">
    <location>
        <begin position="1"/>
        <end position="42"/>
    </location>
</feature>
<name>A0A9D3Y9I9_DREPO</name>
<keyword evidence="3" id="KW-1185">Reference proteome</keyword>
<accession>A0A9D3Y9I9</accession>
<protein>
    <submittedName>
        <fullName evidence="2">Uncharacterized protein</fullName>
    </submittedName>
</protein>
<organism evidence="2 3">
    <name type="scientific">Dreissena polymorpha</name>
    <name type="common">Zebra mussel</name>
    <name type="synonym">Mytilus polymorpha</name>
    <dbReference type="NCBI Taxonomy" id="45954"/>
    <lineage>
        <taxon>Eukaryota</taxon>
        <taxon>Metazoa</taxon>
        <taxon>Spiralia</taxon>
        <taxon>Lophotrochozoa</taxon>
        <taxon>Mollusca</taxon>
        <taxon>Bivalvia</taxon>
        <taxon>Autobranchia</taxon>
        <taxon>Heteroconchia</taxon>
        <taxon>Euheterodonta</taxon>
        <taxon>Imparidentia</taxon>
        <taxon>Neoheterodontei</taxon>
        <taxon>Myida</taxon>
        <taxon>Dreissenoidea</taxon>
        <taxon>Dreissenidae</taxon>
        <taxon>Dreissena</taxon>
    </lineage>
</organism>
<comment type="caution">
    <text evidence="2">The sequence shown here is derived from an EMBL/GenBank/DDBJ whole genome shotgun (WGS) entry which is preliminary data.</text>
</comment>
<feature type="compositionally biased region" description="Basic and acidic residues" evidence="1">
    <location>
        <begin position="33"/>
        <end position="42"/>
    </location>
</feature>
<evidence type="ECO:0000313" key="3">
    <source>
        <dbReference type="Proteomes" id="UP000828390"/>
    </source>
</evidence>
<reference evidence="2" key="1">
    <citation type="journal article" date="2019" name="bioRxiv">
        <title>The Genome of the Zebra Mussel, Dreissena polymorpha: A Resource for Invasive Species Research.</title>
        <authorList>
            <person name="McCartney M.A."/>
            <person name="Auch B."/>
            <person name="Kono T."/>
            <person name="Mallez S."/>
            <person name="Zhang Y."/>
            <person name="Obille A."/>
            <person name="Becker A."/>
            <person name="Abrahante J.E."/>
            <person name="Garbe J."/>
            <person name="Badalamenti J.P."/>
            <person name="Herman A."/>
            <person name="Mangelson H."/>
            <person name="Liachko I."/>
            <person name="Sullivan S."/>
            <person name="Sone E.D."/>
            <person name="Koren S."/>
            <person name="Silverstein K.A.T."/>
            <person name="Beckman K.B."/>
            <person name="Gohl D.M."/>
        </authorList>
    </citation>
    <scope>NUCLEOTIDE SEQUENCE</scope>
    <source>
        <strain evidence="2">Duluth1</strain>
        <tissue evidence="2">Whole animal</tissue>
    </source>
</reference>
<proteinExistence type="predicted"/>
<dbReference type="AlphaFoldDB" id="A0A9D3Y9I9"/>
<gene>
    <name evidence="2" type="ORF">DPMN_082587</name>
</gene>
<feature type="compositionally biased region" description="Basic and acidic residues" evidence="1">
    <location>
        <begin position="1"/>
        <end position="21"/>
    </location>
</feature>